<dbReference type="SUPFAM" id="SSF57959">
    <property type="entry name" value="Leucine zipper domain"/>
    <property type="match status" value="1"/>
</dbReference>
<accession>A0A9P9JH08</accession>
<comment type="caution">
    <text evidence="3">The sequence shown here is derived from an EMBL/GenBank/DDBJ whole genome shotgun (WGS) entry which is preliminary data.</text>
</comment>
<dbReference type="PROSITE" id="PS00036">
    <property type="entry name" value="BZIP_BASIC"/>
    <property type="match status" value="1"/>
</dbReference>
<dbReference type="InterPro" id="IPR046347">
    <property type="entry name" value="bZIP_sf"/>
</dbReference>
<dbReference type="EMBL" id="JAGMUV010000002">
    <property type="protein sequence ID" value="KAH7170208.1"/>
    <property type="molecule type" value="Genomic_DNA"/>
</dbReference>
<protein>
    <recommendedName>
        <fullName evidence="2">BZIP domain-containing protein</fullName>
    </recommendedName>
</protein>
<dbReference type="Proteomes" id="UP000738349">
    <property type="component" value="Unassembled WGS sequence"/>
</dbReference>
<dbReference type="GO" id="GO:0003700">
    <property type="term" value="F:DNA-binding transcription factor activity"/>
    <property type="evidence" value="ECO:0007669"/>
    <property type="project" value="InterPro"/>
</dbReference>
<proteinExistence type="predicted"/>
<dbReference type="AlphaFoldDB" id="A0A9P9JH08"/>
<dbReference type="CDD" id="cd14705">
    <property type="entry name" value="bZIP_Zip1"/>
    <property type="match status" value="1"/>
</dbReference>
<dbReference type="InterPro" id="IPR004827">
    <property type="entry name" value="bZIP"/>
</dbReference>
<sequence length="558" mass="59924">MSQGGPASRHASRRSSRSPVDDDQISPSMRHGKHGGRDARGDLGGVPHTNGETRTQLVPPRTLGVHNILNPSEPHRLAQGVNVGLLSASRPPDIEIPTSTPGPFQAARPFHTSQAASISLPGTPVGAVTPLGGTSSERNSPTTAFPFPAINNPRRKLSPKPPRAMSLSHAQTSHHLDTRPPPLPSMSPAKRPYESDVSDEHRSQRRGLHPHLGMPQGPAGGIPNSERSLSQIPSPGPHSHPSGLPPSNPPGHQQPPPIPVQSQFPPGMQPGRSFLNTGPSSEGAAPWSEMMRRHGMGGAMAGAEGQQAFLALPGSDSPIHVEVDYSQASKKADEKRQRNAVASTRHRRKKKIMQEENTKQLQELRDERRQLEIKLEELTHQRDFYRDDRNRLRDIVSQTPGINHLAAGPSSPASARSSSYVERSPLMAASHAMPSQGYPGEPSPGERPAQRRRTDDRPDFPMPMYSTPGGVHPGASPGALPPMQAPSYGVPSRPTSAASSAGGERLPPLRSMEGPPPPTAGPTHVQEQDPRTGQWVSVQPRPQETGWATRRPGEGPTR</sequence>
<evidence type="ECO:0000259" key="2">
    <source>
        <dbReference type="PROSITE" id="PS50217"/>
    </source>
</evidence>
<feature type="compositionally biased region" description="Low complexity" evidence="1">
    <location>
        <begin position="406"/>
        <end position="419"/>
    </location>
</feature>
<feature type="compositionally biased region" description="Basic and acidic residues" evidence="1">
    <location>
        <begin position="448"/>
        <end position="459"/>
    </location>
</feature>
<feature type="region of interest" description="Disordered" evidence="1">
    <location>
        <begin position="325"/>
        <end position="357"/>
    </location>
</feature>
<feature type="region of interest" description="Disordered" evidence="1">
    <location>
        <begin position="395"/>
        <end position="558"/>
    </location>
</feature>
<feature type="compositionally biased region" description="Basic and acidic residues" evidence="1">
    <location>
        <begin position="191"/>
        <end position="202"/>
    </location>
</feature>
<feature type="domain" description="BZIP" evidence="2">
    <location>
        <begin position="329"/>
        <end position="392"/>
    </location>
</feature>
<reference evidence="3" key="1">
    <citation type="journal article" date="2021" name="Nat. Commun.">
        <title>Genetic determinants of endophytism in the Arabidopsis root mycobiome.</title>
        <authorList>
            <person name="Mesny F."/>
            <person name="Miyauchi S."/>
            <person name="Thiergart T."/>
            <person name="Pickel B."/>
            <person name="Atanasova L."/>
            <person name="Karlsson M."/>
            <person name="Huettel B."/>
            <person name="Barry K.W."/>
            <person name="Haridas S."/>
            <person name="Chen C."/>
            <person name="Bauer D."/>
            <person name="Andreopoulos W."/>
            <person name="Pangilinan J."/>
            <person name="LaButti K."/>
            <person name="Riley R."/>
            <person name="Lipzen A."/>
            <person name="Clum A."/>
            <person name="Drula E."/>
            <person name="Henrissat B."/>
            <person name="Kohler A."/>
            <person name="Grigoriev I.V."/>
            <person name="Martin F.M."/>
            <person name="Hacquard S."/>
        </authorList>
    </citation>
    <scope>NUCLEOTIDE SEQUENCE</scope>
    <source>
        <strain evidence="3">MPI-CAGE-AT-0147</strain>
    </source>
</reference>
<feature type="compositionally biased region" description="Polar residues" evidence="1">
    <location>
        <begin position="132"/>
        <end position="143"/>
    </location>
</feature>
<dbReference type="OrthoDB" id="2247093at2759"/>
<evidence type="ECO:0000313" key="3">
    <source>
        <dbReference type="EMBL" id="KAH7170208.1"/>
    </source>
</evidence>
<keyword evidence="4" id="KW-1185">Reference proteome</keyword>
<evidence type="ECO:0000256" key="1">
    <source>
        <dbReference type="SAM" id="MobiDB-lite"/>
    </source>
</evidence>
<feature type="compositionally biased region" description="Pro residues" evidence="1">
    <location>
        <begin position="234"/>
        <end position="259"/>
    </location>
</feature>
<name>A0A9P9JH08_9HYPO</name>
<feature type="region of interest" description="Disordered" evidence="1">
    <location>
        <begin position="117"/>
        <end position="302"/>
    </location>
</feature>
<gene>
    <name evidence="3" type="ORF">EDB81DRAFT_155767</name>
</gene>
<evidence type="ECO:0000313" key="4">
    <source>
        <dbReference type="Proteomes" id="UP000738349"/>
    </source>
</evidence>
<organism evidence="3 4">
    <name type="scientific">Dactylonectria macrodidyma</name>
    <dbReference type="NCBI Taxonomy" id="307937"/>
    <lineage>
        <taxon>Eukaryota</taxon>
        <taxon>Fungi</taxon>
        <taxon>Dikarya</taxon>
        <taxon>Ascomycota</taxon>
        <taxon>Pezizomycotina</taxon>
        <taxon>Sordariomycetes</taxon>
        <taxon>Hypocreomycetidae</taxon>
        <taxon>Hypocreales</taxon>
        <taxon>Nectriaceae</taxon>
        <taxon>Dactylonectria</taxon>
    </lineage>
</organism>
<dbReference type="PROSITE" id="PS50217">
    <property type="entry name" value="BZIP"/>
    <property type="match status" value="1"/>
</dbReference>
<feature type="region of interest" description="Disordered" evidence="1">
    <location>
        <begin position="1"/>
        <end position="61"/>
    </location>
</feature>